<organism evidence="2 3">
    <name type="scientific">Secundilactobacillus mixtipabuli</name>
    <dbReference type="NCBI Taxonomy" id="1435342"/>
    <lineage>
        <taxon>Bacteria</taxon>
        <taxon>Bacillati</taxon>
        <taxon>Bacillota</taxon>
        <taxon>Bacilli</taxon>
        <taxon>Lactobacillales</taxon>
        <taxon>Lactobacillaceae</taxon>
        <taxon>Secundilactobacillus</taxon>
    </lineage>
</organism>
<proteinExistence type="predicted"/>
<feature type="transmembrane region" description="Helical" evidence="1">
    <location>
        <begin position="87"/>
        <end position="109"/>
    </location>
</feature>
<keyword evidence="3" id="KW-1185">Reference proteome</keyword>
<feature type="transmembrane region" description="Helical" evidence="1">
    <location>
        <begin position="7"/>
        <end position="26"/>
    </location>
</feature>
<dbReference type="OrthoDB" id="2298862at2"/>
<dbReference type="EMBL" id="BCMF01000007">
    <property type="protein sequence ID" value="GAW99607.1"/>
    <property type="molecule type" value="Genomic_DNA"/>
</dbReference>
<keyword evidence="1" id="KW-0472">Membrane</keyword>
<comment type="caution">
    <text evidence="2">The sequence shown here is derived from an EMBL/GenBank/DDBJ whole genome shotgun (WGS) entry which is preliminary data.</text>
</comment>
<evidence type="ECO:0000313" key="2">
    <source>
        <dbReference type="EMBL" id="GAW99607.1"/>
    </source>
</evidence>
<keyword evidence="1" id="KW-0812">Transmembrane</keyword>
<gene>
    <name evidence="2" type="ORF">IWT30_01577</name>
</gene>
<feature type="transmembrane region" description="Helical" evidence="1">
    <location>
        <begin position="32"/>
        <end position="51"/>
    </location>
</feature>
<feature type="transmembrane region" description="Helical" evidence="1">
    <location>
        <begin position="60"/>
        <end position="81"/>
    </location>
</feature>
<keyword evidence="1" id="KW-1133">Transmembrane helix</keyword>
<dbReference type="RefSeq" id="WP_089109409.1">
    <property type="nucleotide sequence ID" value="NZ_BCMF01000007.1"/>
</dbReference>
<reference evidence="2 3" key="1">
    <citation type="submission" date="2015-11" db="EMBL/GenBank/DDBJ databases">
        <title>Draft genome sequences of new species of the genus Lactobacillus isolated from orchardgrass silage.</title>
        <authorList>
            <person name="Tohno M."/>
            <person name="Tanizawa Y."/>
            <person name="Arita M."/>
        </authorList>
    </citation>
    <scope>NUCLEOTIDE SEQUENCE [LARGE SCALE GENOMIC DNA]</scope>
    <source>
        <strain evidence="2 3">IWT30</strain>
    </source>
</reference>
<dbReference type="AlphaFoldDB" id="A0A1Z5ID72"/>
<sequence>MFKKYAVTSWITAICLCLITVIAAISRNNLTYQVAVSVVSYLGVYAISLYLAKHNGTEKIILTFVNILAVAMLVAMVINAFKKYSGLTTVALLIVCAVGIVTGIMAIWYNNRFEKEKPADSKEH</sequence>
<name>A0A1Z5ID72_9LACO</name>
<accession>A0A1Z5ID72</accession>
<protein>
    <submittedName>
        <fullName evidence="2">Uncharacterized protein</fullName>
    </submittedName>
</protein>
<evidence type="ECO:0000313" key="3">
    <source>
        <dbReference type="Proteomes" id="UP000198374"/>
    </source>
</evidence>
<evidence type="ECO:0000256" key="1">
    <source>
        <dbReference type="SAM" id="Phobius"/>
    </source>
</evidence>
<dbReference type="Proteomes" id="UP000198374">
    <property type="component" value="Unassembled WGS sequence"/>
</dbReference>